<keyword evidence="2" id="KW-1003">Cell membrane</keyword>
<keyword evidence="3 7" id="KW-0812">Transmembrane</keyword>
<evidence type="ECO:0000256" key="7">
    <source>
        <dbReference type="SAM" id="Phobius"/>
    </source>
</evidence>
<evidence type="ECO:0000256" key="1">
    <source>
        <dbReference type="ARBA" id="ARBA00004651"/>
    </source>
</evidence>
<evidence type="ECO:0000259" key="8">
    <source>
        <dbReference type="Pfam" id="PF13396"/>
    </source>
</evidence>
<keyword evidence="5 7" id="KW-0472">Membrane</keyword>
<dbReference type="Pfam" id="PF13396">
    <property type="entry name" value="PLDc_N"/>
    <property type="match status" value="1"/>
</dbReference>
<dbReference type="EMBL" id="JAWLUM010000001">
    <property type="protein sequence ID" value="MDV7133303.1"/>
    <property type="molecule type" value="Genomic_DNA"/>
</dbReference>
<comment type="caution">
    <text evidence="10">The sequence shown here is derived from an EMBL/GenBank/DDBJ whole genome shotgun (WGS) entry which is preliminary data.</text>
</comment>
<gene>
    <name evidence="10" type="ORF">DFJ75_0215</name>
    <name evidence="9" type="ORF">R4198_06295</name>
</gene>
<dbReference type="Proteomes" id="UP001185792">
    <property type="component" value="Unassembled WGS sequence"/>
</dbReference>
<organism evidence="10 11">
    <name type="scientific">Williamsia marianensis</name>
    <dbReference type="NCBI Taxonomy" id="85044"/>
    <lineage>
        <taxon>Bacteria</taxon>
        <taxon>Bacillati</taxon>
        <taxon>Actinomycetota</taxon>
        <taxon>Actinomycetes</taxon>
        <taxon>Mycobacteriales</taxon>
        <taxon>Nocardiaceae</taxon>
        <taxon>Williamsia</taxon>
    </lineage>
</organism>
<feature type="transmembrane region" description="Helical" evidence="7">
    <location>
        <begin position="12"/>
        <end position="37"/>
    </location>
</feature>
<keyword evidence="4 7" id="KW-1133">Transmembrane helix</keyword>
<protein>
    <submittedName>
        <fullName evidence="9">PLD nuclease N-terminal domain-containing protein</fullName>
    </submittedName>
    <submittedName>
        <fullName evidence="10">Phospholipase D-like protein</fullName>
    </submittedName>
</protein>
<comment type="subcellular location">
    <subcellularLocation>
        <location evidence="1">Cell membrane</location>
        <topology evidence="1">Multi-pass membrane protein</topology>
    </subcellularLocation>
</comment>
<feature type="transmembrane region" description="Helical" evidence="7">
    <location>
        <begin position="49"/>
        <end position="69"/>
    </location>
</feature>
<feature type="domain" description="Cardiolipin synthase N-terminal" evidence="8">
    <location>
        <begin position="27"/>
        <end position="71"/>
    </location>
</feature>
<feature type="region of interest" description="Disordered" evidence="6">
    <location>
        <begin position="74"/>
        <end position="100"/>
    </location>
</feature>
<dbReference type="AlphaFoldDB" id="A0A315SHZ3"/>
<evidence type="ECO:0000256" key="5">
    <source>
        <dbReference type="ARBA" id="ARBA00023136"/>
    </source>
</evidence>
<dbReference type="InterPro" id="IPR027379">
    <property type="entry name" value="CLS_N"/>
</dbReference>
<reference evidence="10 11" key="1">
    <citation type="submission" date="2018-10" db="EMBL/GenBank/DDBJ databases">
        <title>Sequencing the genomes of 1000 actinobacteria strains.</title>
        <authorList>
            <person name="Klenk H.-P."/>
        </authorList>
    </citation>
    <scope>NUCLEOTIDE SEQUENCE [LARGE SCALE GENOMIC DNA]</scope>
    <source>
        <strain evidence="10 11">DSM 44343</strain>
    </source>
</reference>
<name>A0A315SHZ3_WILMA</name>
<dbReference type="EMBL" id="RBKV01000001">
    <property type="protein sequence ID" value="RKR93431.1"/>
    <property type="molecule type" value="Genomic_DNA"/>
</dbReference>
<reference evidence="9 12" key="2">
    <citation type="submission" date="2023-10" db="EMBL/GenBank/DDBJ databases">
        <title>Development of a sustainable strategy for remediation of hydrocarbon-contaminated territories based on the waste exchange concept.</title>
        <authorList>
            <person name="Krivoruchko A."/>
        </authorList>
    </citation>
    <scope>NUCLEOTIDE SEQUENCE [LARGE SCALE GENOMIC DNA]</scope>
    <source>
        <strain evidence="9 12">IEGM 1236</strain>
    </source>
</reference>
<dbReference type="RefSeq" id="WP_247206549.1">
    <property type="nucleotide sequence ID" value="NZ_JAWLUM010000001.1"/>
</dbReference>
<evidence type="ECO:0000256" key="3">
    <source>
        <dbReference type="ARBA" id="ARBA00022692"/>
    </source>
</evidence>
<accession>A0A495JX41</accession>
<evidence type="ECO:0000313" key="10">
    <source>
        <dbReference type="EMBL" id="RKR93431.1"/>
    </source>
</evidence>
<evidence type="ECO:0000256" key="2">
    <source>
        <dbReference type="ARBA" id="ARBA00022475"/>
    </source>
</evidence>
<feature type="region of interest" description="Disordered" evidence="6">
    <location>
        <begin position="115"/>
        <end position="136"/>
    </location>
</feature>
<keyword evidence="12" id="KW-1185">Reference proteome</keyword>
<evidence type="ECO:0000313" key="12">
    <source>
        <dbReference type="Proteomes" id="UP001185792"/>
    </source>
</evidence>
<evidence type="ECO:0000313" key="11">
    <source>
        <dbReference type="Proteomes" id="UP000274762"/>
    </source>
</evidence>
<proteinExistence type="predicted"/>
<evidence type="ECO:0000256" key="4">
    <source>
        <dbReference type="ARBA" id="ARBA00022989"/>
    </source>
</evidence>
<evidence type="ECO:0000256" key="6">
    <source>
        <dbReference type="SAM" id="MobiDB-lite"/>
    </source>
</evidence>
<accession>A0A315SHZ3</accession>
<sequence length="136" mass="16295">MPLYYPYWWGMYWWGPYMPYVTLIVLILMIASLVDIVGGEGEPKGMPRWGWLLLVIILPFVGPVVWFLSGRPRARNRRRPADRGAGSLFPEYDRKGRFVPQDPVADAEFLQRCRERAEQQRRDADLEWRRRRREER</sequence>
<dbReference type="GO" id="GO:0005886">
    <property type="term" value="C:plasma membrane"/>
    <property type="evidence" value="ECO:0007669"/>
    <property type="project" value="UniProtKB-SubCell"/>
</dbReference>
<dbReference type="Proteomes" id="UP000274762">
    <property type="component" value="Unassembled WGS sequence"/>
</dbReference>
<evidence type="ECO:0000313" key="9">
    <source>
        <dbReference type="EMBL" id="MDV7133303.1"/>
    </source>
</evidence>